<dbReference type="PANTHER" id="PTHR19372:SF7">
    <property type="entry name" value="SULFITE OXIDASE, MITOCHONDRIAL"/>
    <property type="match status" value="1"/>
</dbReference>
<dbReference type="Gene3D" id="3.90.420.10">
    <property type="entry name" value="Oxidoreductase, molybdopterin-binding domain"/>
    <property type="match status" value="1"/>
</dbReference>
<dbReference type="InterPro" id="IPR036374">
    <property type="entry name" value="OxRdtase_Mopterin-bd_sf"/>
</dbReference>
<feature type="transmembrane region" description="Helical" evidence="1">
    <location>
        <begin position="81"/>
        <end position="101"/>
    </location>
</feature>
<keyword evidence="4" id="KW-1185">Reference proteome</keyword>
<dbReference type="SUPFAM" id="SSF81296">
    <property type="entry name" value="E set domains"/>
    <property type="match status" value="1"/>
</dbReference>
<dbReference type="SUPFAM" id="SSF56524">
    <property type="entry name" value="Oxidoreductase molybdopterin-binding domain"/>
    <property type="match status" value="1"/>
</dbReference>
<dbReference type="InterPro" id="IPR014756">
    <property type="entry name" value="Ig_E-set"/>
</dbReference>
<dbReference type="Pfam" id="PF00174">
    <property type="entry name" value="Oxidored_molyb"/>
    <property type="match status" value="1"/>
</dbReference>
<dbReference type="Proteomes" id="UP001595685">
    <property type="component" value="Unassembled WGS sequence"/>
</dbReference>
<feature type="transmembrane region" description="Helical" evidence="1">
    <location>
        <begin position="108"/>
        <end position="126"/>
    </location>
</feature>
<dbReference type="EMBL" id="JBHRWW010000015">
    <property type="protein sequence ID" value="MFC3690021.1"/>
    <property type="molecule type" value="Genomic_DNA"/>
</dbReference>
<sequence>MTATTTDRPAAPPAPVRRSTGWAAAAGVVAAGAGIAAAEVVGVVTGPGSTPVLAVSDLVVDLTPAWAKDAAIAVFGTADKLFLLTVVALVAAAVAAAAGVLESRRPGWGTPVTALLAVACGAAALTRPDLGVLGVLPAVVAGVVGVLLLRALLARVAPAPAGHDLDGTAGGTGAVAGGARAVAAPGDPRRRAVLLGGTGAVALGTGLGARAVSSARAGGARSRAAVVLPAAAEPLPPVEASATFDAVRGITPFRTPSRDFYRIDTALVVPSLTTADWSLRITGLVEREVELGWDDVLARSLVERWTTLSCVSNPVGGDLVGNALWRGVRTADLLAEAGPLPGADMVLSRSVDGWTAGTPVEALTDDRGSMLAVGMDGQPLPVEHGFPARLVVPGLYGYVSATKWVVEMQLTRFANAQGYWTPRGWSALGPVKISSRIDVPGGTVPAGPTVVAGVAWAMDVGVDAVQVRVDGGPWAEADLSDAGTSSTWRQWRWEWDATPGTHELQVRAVDAAGEVQPEEPAAPAPDGAQGYDRVEVVVEG</sequence>
<dbReference type="InterPro" id="IPR000572">
    <property type="entry name" value="OxRdtase_Mopterin-bd_dom"/>
</dbReference>
<accession>A0ABV7WLY5</accession>
<dbReference type="PANTHER" id="PTHR19372">
    <property type="entry name" value="SULFITE REDUCTASE"/>
    <property type="match status" value="1"/>
</dbReference>
<name>A0ABV7WLY5_9MICO</name>
<feature type="domain" description="Oxidoreductase molybdopterin-binding" evidence="2">
    <location>
        <begin position="268"/>
        <end position="420"/>
    </location>
</feature>
<keyword evidence="1" id="KW-0472">Membrane</keyword>
<proteinExistence type="predicted"/>
<organism evidence="3 4">
    <name type="scientific">Aquipuribacter hungaricus</name>
    <dbReference type="NCBI Taxonomy" id="545624"/>
    <lineage>
        <taxon>Bacteria</taxon>
        <taxon>Bacillati</taxon>
        <taxon>Actinomycetota</taxon>
        <taxon>Actinomycetes</taxon>
        <taxon>Micrococcales</taxon>
        <taxon>Intrasporangiaceae</taxon>
        <taxon>Aquipuribacter</taxon>
    </lineage>
</organism>
<dbReference type="RefSeq" id="WP_376984365.1">
    <property type="nucleotide sequence ID" value="NZ_JBHRWW010000015.1"/>
</dbReference>
<feature type="transmembrane region" description="Helical" evidence="1">
    <location>
        <begin position="21"/>
        <end position="44"/>
    </location>
</feature>
<gene>
    <name evidence="3" type="ORF">ACFOLH_16860</name>
</gene>
<reference evidence="4" key="1">
    <citation type="journal article" date="2019" name="Int. J. Syst. Evol. Microbiol.">
        <title>The Global Catalogue of Microorganisms (GCM) 10K type strain sequencing project: providing services to taxonomists for standard genome sequencing and annotation.</title>
        <authorList>
            <consortium name="The Broad Institute Genomics Platform"/>
            <consortium name="The Broad Institute Genome Sequencing Center for Infectious Disease"/>
            <person name="Wu L."/>
            <person name="Ma J."/>
        </authorList>
    </citation>
    <scope>NUCLEOTIDE SEQUENCE [LARGE SCALE GENOMIC DNA]</scope>
    <source>
        <strain evidence="4">NCAIM B.02333</strain>
    </source>
</reference>
<keyword evidence="1" id="KW-1133">Transmembrane helix</keyword>
<evidence type="ECO:0000313" key="4">
    <source>
        <dbReference type="Proteomes" id="UP001595685"/>
    </source>
</evidence>
<evidence type="ECO:0000259" key="2">
    <source>
        <dbReference type="Pfam" id="PF00174"/>
    </source>
</evidence>
<keyword evidence="1" id="KW-0812">Transmembrane</keyword>
<feature type="transmembrane region" description="Helical" evidence="1">
    <location>
        <begin position="132"/>
        <end position="153"/>
    </location>
</feature>
<protein>
    <submittedName>
        <fullName evidence="3">Molybdopterin-dependent oxidoreductase</fullName>
    </submittedName>
</protein>
<comment type="caution">
    <text evidence="3">The sequence shown here is derived from an EMBL/GenBank/DDBJ whole genome shotgun (WGS) entry which is preliminary data.</text>
</comment>
<evidence type="ECO:0000313" key="3">
    <source>
        <dbReference type="EMBL" id="MFC3690021.1"/>
    </source>
</evidence>
<evidence type="ECO:0000256" key="1">
    <source>
        <dbReference type="SAM" id="Phobius"/>
    </source>
</evidence>
<dbReference type="Gene3D" id="2.60.40.650">
    <property type="match status" value="1"/>
</dbReference>